<dbReference type="Proteomes" id="UP000203853">
    <property type="component" value="Segment"/>
</dbReference>
<protein>
    <recommendedName>
        <fullName evidence="3">Minor tail protein</fullName>
    </recommendedName>
</protein>
<gene>
    <name evidence="1" type="ORF">TIN2_20</name>
</gene>
<dbReference type="RefSeq" id="YP_009204455.1">
    <property type="nucleotide sequence ID" value="NC_028865.1"/>
</dbReference>
<dbReference type="GeneID" id="26630981"/>
<sequence>MPLPPRPDIQAAFLAPVVNITRRIEIYEQDGTTPWRQDLWPDLLVGGNINLDYDRDERRTMDCELDNVNQDLNPEAGKLWYDKRFKLFYGIRLDQDDRGVKVAIVEQNLADGQAFELKKHLSANGISEVHYLPTATEYEQVENYDVLVAVSSTQLQKTQFLSQCYNRGKGIVTFSMDQAFGSLPALIGNAGTGTVVSGGDRVYAPSATGSGVSIGWDDWSTDSDTPYRKILAPASGAKIAAIMEDDNGQSVSAVSREDTDGRRWVHCVASDFTEDALPDGYEEFGRFVSRAVTWTSAYEALEEWEIQLGEFMADSISLGQSYSTISVNGRDLTKMCQQSKFVVSTTFKAKTPIESVIKTVATNAGISKFKLPITDKILDKDMTWERGTSRWDVIRDVSHSNNYEVFFDNEGYLFMREFRDPLLTPPTLELSAGLGGNLISRGGKTSDSQLFNHIVVVGESSDSSTPPVYAEAINTTPTSPTSVAEIGDRVAVTTLSMITTIQQAQKYANTLLAVSALEEFELDFEATMLPWIEAGDILEMKRSDSRYWGPDRYLLTNLSFPLDLTPMSGNGKRIEKVEAADS</sequence>
<dbReference type="EMBL" id="KR011062">
    <property type="protein sequence ID" value="AKJ71710.1"/>
    <property type="molecule type" value="Genomic_DNA"/>
</dbReference>
<dbReference type="KEGG" id="vg:26630981"/>
<proteinExistence type="predicted"/>
<evidence type="ECO:0008006" key="3">
    <source>
        <dbReference type="Google" id="ProtNLM"/>
    </source>
</evidence>
<dbReference type="OrthoDB" id="1797at10239"/>
<evidence type="ECO:0000313" key="2">
    <source>
        <dbReference type="Proteomes" id="UP000203853"/>
    </source>
</evidence>
<accession>A0A0K0N4W0</accession>
<reference evidence="1 2" key="1">
    <citation type="journal article" date="2015" name="Appl. Environ. Microbiol.">
        <title>Three of a Kind: Genetically Similar Tsukamurella Phages TIN2, TIN3, and TIN4.</title>
        <authorList>
            <person name="Dyson Z.A."/>
            <person name="Tucci J."/>
            <person name="Seviour R.J."/>
            <person name="Petrovski S."/>
        </authorList>
    </citation>
    <scope>NUCLEOTIDE SEQUENCE [LARGE SCALE GENOMIC DNA]</scope>
</reference>
<name>A0A0K0N4W0_9CAUD</name>
<dbReference type="SUPFAM" id="SSF69279">
    <property type="entry name" value="Phage tail proteins"/>
    <property type="match status" value="1"/>
</dbReference>
<evidence type="ECO:0000313" key="1">
    <source>
        <dbReference type="EMBL" id="AKJ71710.1"/>
    </source>
</evidence>
<keyword evidence="2" id="KW-1185">Reference proteome</keyword>
<organism evidence="1 2">
    <name type="scientific">Tsukamurella phage TIN2</name>
    <dbReference type="NCBI Taxonomy" id="1636545"/>
    <lineage>
        <taxon>Viruses</taxon>
        <taxon>Duplodnaviria</taxon>
        <taxon>Heunggongvirae</taxon>
        <taxon>Uroviricota</taxon>
        <taxon>Caudoviricetes</taxon>
        <taxon>Tinduovirus</taxon>
        <taxon>Tinduovirus TIN2</taxon>
    </lineage>
</organism>